<dbReference type="RefSeq" id="WP_188716028.1">
    <property type="nucleotide sequence ID" value="NZ_BAABBD010000001.1"/>
</dbReference>
<dbReference type="Proteomes" id="UP000626982">
    <property type="component" value="Unassembled WGS sequence"/>
</dbReference>
<feature type="transmembrane region" description="Helical" evidence="1">
    <location>
        <begin position="159"/>
        <end position="176"/>
    </location>
</feature>
<dbReference type="PANTHER" id="PTHR34821">
    <property type="entry name" value="INNER MEMBRANE PROTEIN YDCZ"/>
    <property type="match status" value="1"/>
</dbReference>
<dbReference type="Pfam" id="PF04657">
    <property type="entry name" value="DMT_YdcZ"/>
    <property type="match status" value="2"/>
</dbReference>
<protein>
    <submittedName>
        <fullName evidence="2">Membrane protein</fullName>
    </submittedName>
</protein>
<feature type="transmembrane region" description="Helical" evidence="1">
    <location>
        <begin position="254"/>
        <end position="274"/>
    </location>
</feature>
<name>A0ABQ2KCR9_9MICO</name>
<feature type="transmembrane region" description="Helical" evidence="1">
    <location>
        <begin position="133"/>
        <end position="153"/>
    </location>
</feature>
<feature type="transmembrane region" description="Helical" evidence="1">
    <location>
        <begin position="103"/>
        <end position="121"/>
    </location>
</feature>
<dbReference type="InterPro" id="IPR006750">
    <property type="entry name" value="YdcZ"/>
</dbReference>
<evidence type="ECO:0000313" key="2">
    <source>
        <dbReference type="EMBL" id="GGN79611.1"/>
    </source>
</evidence>
<keyword evidence="3" id="KW-1185">Reference proteome</keyword>
<dbReference type="PANTHER" id="PTHR34821:SF2">
    <property type="entry name" value="INNER MEMBRANE PROTEIN YDCZ"/>
    <property type="match status" value="1"/>
</dbReference>
<comment type="caution">
    <text evidence="2">The sequence shown here is derived from an EMBL/GenBank/DDBJ whole genome shotgun (WGS) entry which is preliminary data.</text>
</comment>
<feature type="transmembrane region" description="Helical" evidence="1">
    <location>
        <begin position="228"/>
        <end position="247"/>
    </location>
</feature>
<reference evidence="3" key="1">
    <citation type="journal article" date="2019" name="Int. J. Syst. Evol. Microbiol.">
        <title>The Global Catalogue of Microorganisms (GCM) 10K type strain sequencing project: providing services to taxonomists for standard genome sequencing and annotation.</title>
        <authorList>
            <consortium name="The Broad Institute Genomics Platform"/>
            <consortium name="The Broad Institute Genome Sequencing Center for Infectious Disease"/>
            <person name="Wu L."/>
            <person name="Ma J."/>
        </authorList>
    </citation>
    <scope>NUCLEOTIDE SEQUENCE [LARGE SCALE GENOMIC DNA]</scope>
    <source>
        <strain evidence="3">CGMCC 1.6960</strain>
    </source>
</reference>
<dbReference type="EMBL" id="BMLM01000001">
    <property type="protein sequence ID" value="GGN79611.1"/>
    <property type="molecule type" value="Genomic_DNA"/>
</dbReference>
<sequence length="309" mass="30789">MRTTIVWALVAVLAGAGMAVQSRVNGELGLALEHGMLAALISFGIGLAVLGVIALCSPALRRGLARLVAAIRTGEMPWWYATTGLIGAFFVAAQGLAAGITGVALFTVGVVAGQTISSLAVDRMGLGGLARKPVTAPRVAGALLALCAVVLAVGGQGGTPSWLLVLPFVAGLLQSLQQAMGGVVQRTSGSALAQATSNFLLGTAALALVVLVQTIAGMHAQPLPTNPVLYVGGALGVAFIATASIAVHHLGVLTLGLATICGQVVASVLLDLLLPVHGAGVTLPAIGAAALTIVAVAVSALRRPRRPRA</sequence>
<feature type="transmembrane region" description="Helical" evidence="1">
    <location>
        <begin position="280"/>
        <end position="301"/>
    </location>
</feature>
<feature type="transmembrane region" description="Helical" evidence="1">
    <location>
        <begin position="78"/>
        <end position="97"/>
    </location>
</feature>
<accession>A0ABQ2KCR9</accession>
<gene>
    <name evidence="2" type="ORF">GCM10010968_06730</name>
</gene>
<evidence type="ECO:0000313" key="3">
    <source>
        <dbReference type="Proteomes" id="UP000626982"/>
    </source>
</evidence>
<feature type="transmembrane region" description="Helical" evidence="1">
    <location>
        <begin position="197"/>
        <end position="216"/>
    </location>
</feature>
<keyword evidence="1" id="KW-0812">Transmembrane</keyword>
<evidence type="ECO:0000256" key="1">
    <source>
        <dbReference type="SAM" id="Phobius"/>
    </source>
</evidence>
<organism evidence="2 3">
    <name type="scientific">Agrococcus terreus</name>
    <dbReference type="NCBI Taxonomy" id="574649"/>
    <lineage>
        <taxon>Bacteria</taxon>
        <taxon>Bacillati</taxon>
        <taxon>Actinomycetota</taxon>
        <taxon>Actinomycetes</taxon>
        <taxon>Micrococcales</taxon>
        <taxon>Microbacteriaceae</taxon>
        <taxon>Agrococcus</taxon>
    </lineage>
</organism>
<feature type="transmembrane region" description="Helical" evidence="1">
    <location>
        <begin position="35"/>
        <end position="57"/>
    </location>
</feature>
<keyword evidence="1" id="KW-0472">Membrane</keyword>
<proteinExistence type="predicted"/>
<keyword evidence="1" id="KW-1133">Transmembrane helix</keyword>